<dbReference type="InterPro" id="IPR030697">
    <property type="entry name" value="Rab29/Rab38/Rab32"/>
</dbReference>
<dbReference type="GO" id="GO:0016192">
    <property type="term" value="P:vesicle-mediated transport"/>
    <property type="evidence" value="ECO:0007669"/>
    <property type="project" value="InterPro"/>
</dbReference>
<dbReference type="PANTHER" id="PTHR47981:SF39">
    <property type="entry name" value="RAS-RELATED PROTEIN RAB"/>
    <property type="match status" value="1"/>
</dbReference>
<dbReference type="Proteomes" id="UP000613177">
    <property type="component" value="Unassembled WGS sequence"/>
</dbReference>
<evidence type="ECO:0000256" key="5">
    <source>
        <dbReference type="ARBA" id="ARBA00023288"/>
    </source>
</evidence>
<dbReference type="GO" id="GO:0005525">
    <property type="term" value="F:GTP binding"/>
    <property type="evidence" value="ECO:0007669"/>
    <property type="project" value="UniProtKB-UniRule"/>
</dbReference>
<protein>
    <recommendedName>
        <fullName evidence="7">Ras-related protein Rab</fullName>
    </recommendedName>
</protein>
<sequence length="341" mass="39256">MSTIGRTLKNLMKIGPSQYMKQLDTICDTKWGRLVGTDANGNRYFENLDEVSGRERWVDYASNQPDSVDITPAWHMWLSRIVQEPPTEMNIEPKKWWGEPIPNFSGTPKAFQTYSTTAPKLHAWEPTVKARVEETFRMSQGQDTLDLNKQRKELEALEFLLDNKFKDKYPISDKILTPAGNPNYYSKLVASLEAMGDLGTGKTSILRRYVQETFSTHYKSTIGVDFALKVIQHESDIMVHLQLWDIAGQERFGNITRVYYKGAVGAFVVYDVTRPKTFENVIKWKVDIDSKVQLDGGEIPTILLANKIDQQENLKSKQELDQFCLDNGFIQWQVRDICKRK</sequence>
<keyword evidence="9" id="KW-1185">Reference proteome</keyword>
<reference evidence="8" key="1">
    <citation type="submission" date="2021-01" db="EMBL/GenBank/DDBJ databases">
        <title>Metabolic potential, ecology and presence of endohyphal bacteria is reflected in genomic diversity of Mucoromycotina.</title>
        <authorList>
            <person name="Muszewska A."/>
            <person name="Okrasinska A."/>
            <person name="Steczkiewicz K."/>
            <person name="Drgas O."/>
            <person name="Orlowska M."/>
            <person name="Perlinska-Lenart U."/>
            <person name="Aleksandrzak-Piekarczyk T."/>
            <person name="Szatraj K."/>
            <person name="Zielenkiewicz U."/>
            <person name="Pilsyk S."/>
            <person name="Malc E."/>
            <person name="Mieczkowski P."/>
            <person name="Kruszewska J.S."/>
            <person name="Biernat P."/>
            <person name="Pawlowska J."/>
        </authorList>
    </citation>
    <scope>NUCLEOTIDE SEQUENCE</scope>
    <source>
        <strain evidence="8">WA0000018081</strain>
    </source>
</reference>
<dbReference type="Gene3D" id="3.40.50.300">
    <property type="entry name" value="P-loop containing nucleotide triphosphate hydrolases"/>
    <property type="match status" value="1"/>
</dbReference>
<keyword evidence="4 7" id="KW-0342">GTP-binding</keyword>
<dbReference type="PANTHER" id="PTHR47981">
    <property type="entry name" value="RAB FAMILY"/>
    <property type="match status" value="1"/>
</dbReference>
<comment type="caution">
    <text evidence="8">The sequence shown here is derived from an EMBL/GenBank/DDBJ whole genome shotgun (WGS) entry which is preliminary data.</text>
</comment>
<proteinExistence type="inferred from homology"/>
<dbReference type="InterPro" id="IPR027417">
    <property type="entry name" value="P-loop_NTPase"/>
</dbReference>
<dbReference type="SMART" id="SM00174">
    <property type="entry name" value="RHO"/>
    <property type="match status" value="1"/>
</dbReference>
<evidence type="ECO:0000313" key="8">
    <source>
        <dbReference type="EMBL" id="KAG2237765.1"/>
    </source>
</evidence>
<comment type="similarity">
    <text evidence="2">Belongs to the complex I NDUFA12 subunit family.</text>
</comment>
<dbReference type="NCBIfam" id="TIGR00231">
    <property type="entry name" value="small_GTP"/>
    <property type="match status" value="1"/>
</dbReference>
<dbReference type="SMART" id="SM00173">
    <property type="entry name" value="RAS"/>
    <property type="match status" value="1"/>
</dbReference>
<evidence type="ECO:0000256" key="4">
    <source>
        <dbReference type="ARBA" id="ARBA00023134"/>
    </source>
</evidence>
<evidence type="ECO:0000256" key="2">
    <source>
        <dbReference type="ARBA" id="ARBA00007355"/>
    </source>
</evidence>
<dbReference type="InterPro" id="IPR001806">
    <property type="entry name" value="Small_GTPase"/>
</dbReference>
<dbReference type="SMART" id="SM00175">
    <property type="entry name" value="RAB"/>
    <property type="match status" value="1"/>
</dbReference>
<keyword evidence="5 7" id="KW-0449">Lipoprotein</keyword>
<evidence type="ECO:0000313" key="9">
    <source>
        <dbReference type="Proteomes" id="UP000613177"/>
    </source>
</evidence>
<name>A0A8H7T0D1_9FUNG</name>
<keyword evidence="6 7" id="KW-0636">Prenylation</keyword>
<evidence type="ECO:0000256" key="1">
    <source>
        <dbReference type="ARBA" id="ARBA00006270"/>
    </source>
</evidence>
<dbReference type="Pfam" id="PF05071">
    <property type="entry name" value="NDUFA12"/>
    <property type="match status" value="1"/>
</dbReference>
<dbReference type="EMBL" id="JAEPRE010000003">
    <property type="protein sequence ID" value="KAG2237765.1"/>
    <property type="molecule type" value="Genomic_DNA"/>
</dbReference>
<dbReference type="Pfam" id="PF20180">
    <property type="entry name" value="UQCC2_CBP6"/>
    <property type="match status" value="1"/>
</dbReference>
<evidence type="ECO:0000256" key="6">
    <source>
        <dbReference type="ARBA" id="ARBA00023289"/>
    </source>
</evidence>
<dbReference type="GO" id="GO:0045271">
    <property type="term" value="C:respiratory chain complex I"/>
    <property type="evidence" value="ECO:0007669"/>
    <property type="project" value="InterPro"/>
</dbReference>
<dbReference type="SUPFAM" id="SSF52540">
    <property type="entry name" value="P-loop containing nucleoside triphosphate hydrolases"/>
    <property type="match status" value="1"/>
</dbReference>
<evidence type="ECO:0000256" key="3">
    <source>
        <dbReference type="ARBA" id="ARBA00022741"/>
    </source>
</evidence>
<dbReference type="FunFam" id="3.40.50.300:FF:001447">
    <property type="entry name" value="Ras-related protein Rab-1B"/>
    <property type="match status" value="1"/>
</dbReference>
<dbReference type="GO" id="GO:0005770">
    <property type="term" value="C:late endosome"/>
    <property type="evidence" value="ECO:0007669"/>
    <property type="project" value="TreeGrafter"/>
</dbReference>
<dbReference type="AlphaFoldDB" id="A0A8H7T0D1"/>
<dbReference type="PROSITE" id="PS51419">
    <property type="entry name" value="RAB"/>
    <property type="match status" value="1"/>
</dbReference>
<dbReference type="CDD" id="cd04107">
    <property type="entry name" value="Rab32_Rab38"/>
    <property type="match status" value="1"/>
</dbReference>
<gene>
    <name evidence="8" type="ORF">INT48_009704</name>
</gene>
<dbReference type="Pfam" id="PF00071">
    <property type="entry name" value="Ras"/>
    <property type="match status" value="1"/>
</dbReference>
<organism evidence="8 9">
    <name type="scientific">Thamnidium elegans</name>
    <dbReference type="NCBI Taxonomy" id="101142"/>
    <lineage>
        <taxon>Eukaryota</taxon>
        <taxon>Fungi</taxon>
        <taxon>Fungi incertae sedis</taxon>
        <taxon>Mucoromycota</taxon>
        <taxon>Mucoromycotina</taxon>
        <taxon>Mucoromycetes</taxon>
        <taxon>Mucorales</taxon>
        <taxon>Mucorineae</taxon>
        <taxon>Mucoraceae</taxon>
        <taxon>Thamnidium</taxon>
    </lineage>
</organism>
<comment type="subcellular location">
    <subcellularLocation>
        <location evidence="7">Membrane</location>
        <topology evidence="7">Lipid-anchor</topology>
    </subcellularLocation>
</comment>
<keyword evidence="3 7" id="KW-0547">Nucleotide-binding</keyword>
<dbReference type="InterPro" id="IPR007763">
    <property type="entry name" value="NDUFA12"/>
</dbReference>
<dbReference type="GO" id="GO:0005802">
    <property type="term" value="C:trans-Golgi network"/>
    <property type="evidence" value="ECO:0007669"/>
    <property type="project" value="UniProtKB-UniRule"/>
</dbReference>
<comment type="similarity">
    <text evidence="1 7">Belongs to the small GTPase superfamily. Rab family.</text>
</comment>
<dbReference type="InterPro" id="IPR005225">
    <property type="entry name" value="Small_GTP-bd"/>
</dbReference>
<keyword evidence="7" id="KW-0472">Membrane</keyword>
<evidence type="ECO:0000256" key="7">
    <source>
        <dbReference type="RuleBase" id="RU367128"/>
    </source>
</evidence>
<accession>A0A8H7T0D1</accession>
<dbReference type="PRINTS" id="PR00449">
    <property type="entry name" value="RASTRNSFRMNG"/>
</dbReference>
<dbReference type="GO" id="GO:0003924">
    <property type="term" value="F:GTPase activity"/>
    <property type="evidence" value="ECO:0007669"/>
    <property type="project" value="UniProtKB-UniRule"/>
</dbReference>
<comment type="function">
    <text evidence="7">The small GTPases Rab are key regulators in vesicle trafficking.</text>
</comment>